<reference evidence="2" key="1">
    <citation type="journal article" date="2023" name="Science">
        <title>Genome structures resolve the early diversification of teleost fishes.</title>
        <authorList>
            <person name="Parey E."/>
            <person name="Louis A."/>
            <person name="Montfort J."/>
            <person name="Bouchez O."/>
            <person name="Roques C."/>
            <person name="Iampietro C."/>
            <person name="Lluch J."/>
            <person name="Castinel A."/>
            <person name="Donnadieu C."/>
            <person name="Desvignes T."/>
            <person name="Floi Bucao C."/>
            <person name="Jouanno E."/>
            <person name="Wen M."/>
            <person name="Mejri S."/>
            <person name="Dirks R."/>
            <person name="Jansen H."/>
            <person name="Henkel C."/>
            <person name="Chen W.J."/>
            <person name="Zahm M."/>
            <person name="Cabau C."/>
            <person name="Klopp C."/>
            <person name="Thompson A.W."/>
            <person name="Robinson-Rechavi M."/>
            <person name="Braasch I."/>
            <person name="Lecointre G."/>
            <person name="Bobe J."/>
            <person name="Postlethwait J.H."/>
            <person name="Berthelot C."/>
            <person name="Roest Crollius H."/>
            <person name="Guiguen Y."/>
        </authorList>
    </citation>
    <scope>NUCLEOTIDE SEQUENCE</scope>
    <source>
        <strain evidence="2">WJC10195</strain>
    </source>
</reference>
<feature type="region of interest" description="Disordered" evidence="1">
    <location>
        <begin position="1"/>
        <end position="20"/>
    </location>
</feature>
<feature type="compositionally biased region" description="Basic and acidic residues" evidence="1">
    <location>
        <begin position="1"/>
        <end position="12"/>
    </location>
</feature>
<organism evidence="2 3">
    <name type="scientific">Synaphobranchus kaupii</name>
    <name type="common">Kaup's arrowtooth eel</name>
    <dbReference type="NCBI Taxonomy" id="118154"/>
    <lineage>
        <taxon>Eukaryota</taxon>
        <taxon>Metazoa</taxon>
        <taxon>Chordata</taxon>
        <taxon>Craniata</taxon>
        <taxon>Vertebrata</taxon>
        <taxon>Euteleostomi</taxon>
        <taxon>Actinopterygii</taxon>
        <taxon>Neopterygii</taxon>
        <taxon>Teleostei</taxon>
        <taxon>Anguilliformes</taxon>
        <taxon>Synaphobranchidae</taxon>
        <taxon>Synaphobranchus</taxon>
    </lineage>
</organism>
<proteinExistence type="predicted"/>
<evidence type="ECO:0000313" key="3">
    <source>
        <dbReference type="Proteomes" id="UP001152622"/>
    </source>
</evidence>
<evidence type="ECO:0000256" key="1">
    <source>
        <dbReference type="SAM" id="MobiDB-lite"/>
    </source>
</evidence>
<evidence type="ECO:0000313" key="2">
    <source>
        <dbReference type="EMBL" id="KAJ8356659.1"/>
    </source>
</evidence>
<dbReference type="EMBL" id="JAINUF010000006">
    <property type="protein sequence ID" value="KAJ8356659.1"/>
    <property type="molecule type" value="Genomic_DNA"/>
</dbReference>
<keyword evidence="3" id="KW-1185">Reference proteome</keyword>
<sequence length="124" mass="14122">MEKWQTRQDSPQHGRRSGLNGRVVLIVGGNGKLQESRESSPFLKGDTQLHKVLRRGWSPANTATQDIPDVLDMIHVGRIWRPIQNIYPMFVQKVHGHACNVRMGIILHKQHPRVVGYVGYHMVA</sequence>
<gene>
    <name evidence="2" type="ORF">SKAU_G00194530</name>
</gene>
<name>A0A9Q1FEA6_SYNKA</name>
<dbReference type="AlphaFoldDB" id="A0A9Q1FEA6"/>
<protein>
    <submittedName>
        <fullName evidence="2">Uncharacterized protein</fullName>
    </submittedName>
</protein>
<comment type="caution">
    <text evidence="2">The sequence shown here is derived from an EMBL/GenBank/DDBJ whole genome shotgun (WGS) entry which is preliminary data.</text>
</comment>
<accession>A0A9Q1FEA6</accession>
<dbReference type="Proteomes" id="UP001152622">
    <property type="component" value="Chromosome 6"/>
</dbReference>